<dbReference type="PANTHER" id="PTHR43016">
    <property type="entry name" value="PRESEQUENCE PROTEASE"/>
    <property type="match status" value="1"/>
</dbReference>
<dbReference type="GO" id="GO:0046872">
    <property type="term" value="F:metal ion binding"/>
    <property type="evidence" value="ECO:0007669"/>
    <property type="project" value="InterPro"/>
</dbReference>
<name>A0A131YTF4_RHIAP</name>
<dbReference type="Gene3D" id="3.30.830.10">
    <property type="entry name" value="Metalloenzyme, LuxS/M16 peptidase-like"/>
    <property type="match status" value="4"/>
</dbReference>
<reference evidence="3" key="1">
    <citation type="journal article" date="2016" name="Ticks Tick Borne Dis.">
        <title>De novo assembly and annotation of the salivary gland transcriptome of Rhipicephalus appendiculatus male and female ticks during blood feeding.</title>
        <authorList>
            <person name="de Castro M.H."/>
            <person name="de Klerk D."/>
            <person name="Pienaar R."/>
            <person name="Latif A.A."/>
            <person name="Rees D.J."/>
            <person name="Mans B.J."/>
        </authorList>
    </citation>
    <scope>NUCLEOTIDE SEQUENCE</scope>
    <source>
        <tissue evidence="3">Salivary glands</tissue>
    </source>
</reference>
<protein>
    <submittedName>
        <fullName evidence="3">Zn dependent peptidase</fullName>
    </submittedName>
</protein>
<evidence type="ECO:0000259" key="2">
    <source>
        <dbReference type="Pfam" id="PF05193"/>
    </source>
</evidence>
<feature type="domain" description="Peptidase M16 C-terminal" evidence="2">
    <location>
        <begin position="195"/>
        <end position="364"/>
    </location>
</feature>
<dbReference type="InterPro" id="IPR007863">
    <property type="entry name" value="Peptidase_M16_C"/>
</dbReference>
<dbReference type="EMBL" id="GEDV01007131">
    <property type="protein sequence ID" value="JAP81426.1"/>
    <property type="molecule type" value="Transcribed_RNA"/>
</dbReference>
<dbReference type="InterPro" id="IPR011765">
    <property type="entry name" value="Pept_M16_N"/>
</dbReference>
<dbReference type="Pfam" id="PF00675">
    <property type="entry name" value="Peptidase_M16"/>
    <property type="match status" value="1"/>
</dbReference>
<accession>A0A131YTF4</accession>
<dbReference type="AlphaFoldDB" id="A0A131YTF4"/>
<feature type="domain" description="Peptidase M16 N-terminal" evidence="1">
    <location>
        <begin position="49"/>
        <end position="141"/>
    </location>
</feature>
<evidence type="ECO:0000259" key="1">
    <source>
        <dbReference type="Pfam" id="PF00675"/>
    </source>
</evidence>
<dbReference type="SUPFAM" id="SSF63411">
    <property type="entry name" value="LuxS/MPP-like metallohydrolase"/>
    <property type="match status" value="4"/>
</dbReference>
<sequence length="1014" mass="114568">MSNFQEISVVRTDGDLPLAKYKSTKTGLTVCVSEFDGPLISGYLCIATEAQDDDGLPHTLEHLIFMGSEDYPYKGILDQLANRCLASGTNAWTDTDHTCYTMTTAGSKGFVNLLPIYLDHILYPLLTDAAFITEVHHVNGEGEDAGVVYCEMQARENTGESLCMLHLLRTLYPAPCGYRYETGGLMRNLRESTNNQKVRAYHKSFYRPENLCVIVAGSVSPKEVLKALEPIEKKIIAKGHRKPFTRPWQKPVPPITGPLESTVPYPCDDDDHGLVYVAFRGPPLKVLEDIAALLVMQDYLTDTSVSPLQKLFVETEDPYCSMVKSSFIENKESCFYFAFENVSKGKLKTVKSILIKALTDIANGTIPLDIERMAVVIQRRRLRILNQIESAPHESIANSVIMDFLYGNTPEDLRNRVNQIPIFMSLLKRDKQFWVQLLKKYMVDNKAICVIGEPSPSLLKKMTEAENHRIQRQRETLGEDGLQKRAEALEKAIEANEKEPPKDMILAVQVPPVSTIRFHSLVRVCNVQGDKGIMSFSFQGIPFRFEVDHLKTNFVSLTVMFNTNGISQELRMYIPLFLELLHESPVITKTGRMNHNEVINQLEADTIHIVTGLGLECSTRFFAGSHAQYASLYFLLDREKYFRGVQWVHDLLTGIDFEADRIQVVANKMVKDVVKKKRSGIKITGTLIRILTFRPESNHTAGSMLRQQTFLYELLRQLKADPSKVIKNLMEVKEFLTRPENVTVHMAANIEKLSLHGDLRTPWTTCITRQPKPPSPIKCAAQVSCHSLLVLANDQSLPRDVITSVGSVESAFLTQCSPSLSSYTSPDLPPLLVLIQYLVQLEGPMWRQIRGQGLSYNYDLQLRPCDGLLYFVLTKSTLVASAYREAMHIVQRHIAGEEEWDEELLEASRSSLMFELIEKEKYVNEVALQSMLSYLRGIDMSYTKTLLEKVAQVKLPDMVRVGKKYLSTLFDPAVSKLAICCHPSKVDDTVAAFKEFRRNLTVISSLDDSIFAKY</sequence>
<dbReference type="FunFam" id="3.30.830.10:FF:000031">
    <property type="entry name" value="Putative zinc metalloprotease"/>
    <property type="match status" value="1"/>
</dbReference>
<dbReference type="PANTHER" id="PTHR43016:SF16">
    <property type="entry name" value="METALLOPROTEASE, PUTATIVE (AFU_ORTHOLOGUE AFUA_4G07610)-RELATED"/>
    <property type="match status" value="1"/>
</dbReference>
<proteinExistence type="predicted"/>
<dbReference type="InterPro" id="IPR011249">
    <property type="entry name" value="Metalloenz_LuxS/M16"/>
</dbReference>
<dbReference type="FunFam" id="3.30.830.10:FF:000015">
    <property type="entry name" value="Putative zinc metalloprotease"/>
    <property type="match status" value="1"/>
</dbReference>
<organism evidence="3">
    <name type="scientific">Rhipicephalus appendiculatus</name>
    <name type="common">Brown ear tick</name>
    <dbReference type="NCBI Taxonomy" id="34631"/>
    <lineage>
        <taxon>Eukaryota</taxon>
        <taxon>Metazoa</taxon>
        <taxon>Ecdysozoa</taxon>
        <taxon>Arthropoda</taxon>
        <taxon>Chelicerata</taxon>
        <taxon>Arachnida</taxon>
        <taxon>Acari</taxon>
        <taxon>Parasitiformes</taxon>
        <taxon>Ixodida</taxon>
        <taxon>Ixodoidea</taxon>
        <taxon>Ixodidae</taxon>
        <taxon>Rhipicephalinae</taxon>
        <taxon>Rhipicephalus</taxon>
        <taxon>Rhipicephalus</taxon>
    </lineage>
</organism>
<evidence type="ECO:0000313" key="3">
    <source>
        <dbReference type="EMBL" id="JAP81426.1"/>
    </source>
</evidence>
<dbReference type="Pfam" id="PF05193">
    <property type="entry name" value="Peptidase_M16_C"/>
    <property type="match status" value="1"/>
</dbReference>